<dbReference type="GO" id="GO:0006508">
    <property type="term" value="P:proteolysis"/>
    <property type="evidence" value="ECO:0007669"/>
    <property type="project" value="UniProtKB-KW"/>
</dbReference>
<comment type="caution">
    <text evidence="2">The sequence shown here is derived from an EMBL/GenBank/DDBJ whole genome shotgun (WGS) entry which is preliminary data.</text>
</comment>
<dbReference type="PANTHER" id="PTHR43019:SF23">
    <property type="entry name" value="PROTEASE DO-LIKE 5, CHLOROPLASTIC"/>
    <property type="match status" value="1"/>
</dbReference>
<evidence type="ECO:0000313" key="3">
    <source>
        <dbReference type="Proteomes" id="UP000266506"/>
    </source>
</evidence>
<dbReference type="Pfam" id="PF13365">
    <property type="entry name" value="Trypsin_2"/>
    <property type="match status" value="1"/>
</dbReference>
<dbReference type="InterPro" id="IPR043504">
    <property type="entry name" value="Peptidase_S1_PA_chymotrypsin"/>
</dbReference>
<accession>A0A397S131</accession>
<keyword evidence="1" id="KW-1133">Transmembrane helix</keyword>
<evidence type="ECO:0000313" key="2">
    <source>
        <dbReference type="EMBL" id="RIA78115.1"/>
    </source>
</evidence>
<name>A0A397S131_9MOLU</name>
<dbReference type="GO" id="GO:0004252">
    <property type="term" value="F:serine-type endopeptidase activity"/>
    <property type="evidence" value="ECO:0007669"/>
    <property type="project" value="InterPro"/>
</dbReference>
<organism evidence="2 3">
    <name type="scientific">Anaeroplasma bactoclasticum</name>
    <dbReference type="NCBI Taxonomy" id="2088"/>
    <lineage>
        <taxon>Bacteria</taxon>
        <taxon>Bacillati</taxon>
        <taxon>Mycoplasmatota</taxon>
        <taxon>Mollicutes</taxon>
        <taxon>Anaeroplasmatales</taxon>
        <taxon>Anaeroplasmataceae</taxon>
        <taxon>Anaeroplasma</taxon>
    </lineage>
</organism>
<protein>
    <submittedName>
        <fullName evidence="2">Serine protease Do</fullName>
    </submittedName>
</protein>
<dbReference type="InterPro" id="IPR009003">
    <property type="entry name" value="Peptidase_S1_PA"/>
</dbReference>
<dbReference type="PRINTS" id="PR00834">
    <property type="entry name" value="PROTEASES2C"/>
</dbReference>
<keyword evidence="2" id="KW-0378">Hydrolase</keyword>
<keyword evidence="1" id="KW-0812">Transmembrane</keyword>
<keyword evidence="2" id="KW-0645">Protease</keyword>
<dbReference type="EMBL" id="QXEV01000003">
    <property type="protein sequence ID" value="RIA78115.1"/>
    <property type="molecule type" value="Genomic_DNA"/>
</dbReference>
<sequence>MKDKRIVFILCMNIIEIFAIVFFVIFAVKNRYTISYEDYFMGVVEIKIETTDGKNGYATGFKIENGILTNKHVIQKNNNYYKSIEYRNANETGYNVINKENIIVDDSSDLAFINMETNNCLKLTDSFTLGDSIFTIGNPNGCGLGLSFGYVSAYNYSENFEMNVIRLDCSLNNGNSGGPVINKNGCVIGIVSFKINDLQGNALDGIAYAIPSNEIMRFLQKCFRA</sequence>
<dbReference type="Proteomes" id="UP000266506">
    <property type="component" value="Unassembled WGS sequence"/>
</dbReference>
<dbReference type="PANTHER" id="PTHR43019">
    <property type="entry name" value="SERINE ENDOPROTEASE DEGS"/>
    <property type="match status" value="1"/>
</dbReference>
<keyword evidence="1" id="KW-0472">Membrane</keyword>
<dbReference type="SUPFAM" id="SSF50494">
    <property type="entry name" value="Trypsin-like serine proteases"/>
    <property type="match status" value="1"/>
</dbReference>
<proteinExistence type="predicted"/>
<keyword evidence="3" id="KW-1185">Reference proteome</keyword>
<evidence type="ECO:0000256" key="1">
    <source>
        <dbReference type="SAM" id="Phobius"/>
    </source>
</evidence>
<feature type="transmembrane region" description="Helical" evidence="1">
    <location>
        <begin position="6"/>
        <end position="28"/>
    </location>
</feature>
<dbReference type="Gene3D" id="2.40.10.10">
    <property type="entry name" value="Trypsin-like serine proteases"/>
    <property type="match status" value="2"/>
</dbReference>
<dbReference type="AlphaFoldDB" id="A0A397S131"/>
<reference evidence="2 3" key="1">
    <citation type="submission" date="2018-08" db="EMBL/GenBank/DDBJ databases">
        <title>Genomic Encyclopedia of Archaeal and Bacterial Type Strains, Phase II (KMG-II): from individual species to whole genera.</title>
        <authorList>
            <person name="Goeker M."/>
        </authorList>
    </citation>
    <scope>NUCLEOTIDE SEQUENCE [LARGE SCALE GENOMIC DNA]</scope>
    <source>
        <strain evidence="2 3">ATCC 27112</strain>
    </source>
</reference>
<dbReference type="OrthoDB" id="9758917at2"/>
<gene>
    <name evidence="2" type="ORF">EI71_00427</name>
</gene>
<dbReference type="RefSeq" id="WP_119015595.1">
    <property type="nucleotide sequence ID" value="NZ_QXEV01000003.1"/>
</dbReference>
<dbReference type="InterPro" id="IPR001940">
    <property type="entry name" value="Peptidase_S1C"/>
</dbReference>
<dbReference type="InParanoid" id="A0A397S131"/>